<dbReference type="SUPFAM" id="SSF51735">
    <property type="entry name" value="NAD(P)-binding Rossmann-fold domains"/>
    <property type="match status" value="1"/>
</dbReference>
<dbReference type="GO" id="GO:0048040">
    <property type="term" value="F:UDP-glucuronate decarboxylase activity"/>
    <property type="evidence" value="ECO:0007669"/>
    <property type="project" value="UniProtKB-EC"/>
</dbReference>
<dbReference type="EMBL" id="CP002551">
    <property type="protein sequence ID" value="ADZ09825.1"/>
    <property type="molecule type" value="Genomic_DNA"/>
</dbReference>
<evidence type="ECO:0000259" key="13">
    <source>
        <dbReference type="Pfam" id="PF01370"/>
    </source>
</evidence>
<dbReference type="GeneID" id="10278055"/>
<dbReference type="RefSeq" id="WP_013645176.1">
    <property type="nucleotide sequence ID" value="NC_015216.1"/>
</dbReference>
<evidence type="ECO:0000313" key="14">
    <source>
        <dbReference type="EMBL" id="ADZ09825.1"/>
    </source>
</evidence>
<dbReference type="UniPathway" id="UPA00796">
    <property type="reaction ID" value="UER00771"/>
</dbReference>
<reference evidence="14 15" key="2">
    <citation type="journal article" date="2014" name="Int. J. Syst. Evol. Microbiol.">
        <title>Methanobacterium paludis sp. nov. and a novel strain of Methanobacterium lacus isolated from northern peatlands.</title>
        <authorList>
            <person name="Cadillo-Quiroz H."/>
            <person name="Brauer S.L."/>
            <person name="Goodson N."/>
            <person name="Yavitt J.B."/>
            <person name="Zinder S.H."/>
        </authorList>
    </citation>
    <scope>NUCLEOTIDE SEQUENCE [LARGE SCALE GENOMIC DNA]</scope>
    <source>
        <strain evidence="14 15">AL-21</strain>
    </source>
</reference>
<evidence type="ECO:0000256" key="7">
    <source>
        <dbReference type="ARBA" id="ARBA00023027"/>
    </source>
</evidence>
<dbReference type="GO" id="GO:0070403">
    <property type="term" value="F:NAD+ binding"/>
    <property type="evidence" value="ECO:0007669"/>
    <property type="project" value="InterPro"/>
</dbReference>
<dbReference type="InterPro" id="IPR001509">
    <property type="entry name" value="Epimerase_deHydtase"/>
</dbReference>
<dbReference type="OrthoDB" id="4907at2157"/>
<reference evidence="15" key="1">
    <citation type="submission" date="2011-02" db="EMBL/GenBank/DDBJ databases">
        <title>Complete sequence of Methanobacterium sp. AL-21.</title>
        <authorList>
            <consortium name="US DOE Joint Genome Institute"/>
            <person name="Lucas S."/>
            <person name="Copeland A."/>
            <person name="Lapidus A."/>
            <person name="Cheng J.-F."/>
            <person name="Goodwin L."/>
            <person name="Pitluck S."/>
            <person name="Chertkov O."/>
            <person name="Detter J.C."/>
            <person name="Han C."/>
            <person name="Tapia R."/>
            <person name="Land M."/>
            <person name="Hauser L."/>
            <person name="Kyrpides N."/>
            <person name="Ivanova N."/>
            <person name="Mikhailova N."/>
            <person name="Pagani I."/>
            <person name="Cadillo-Quiroz H."/>
            <person name="Imachi H."/>
            <person name="Zinder S."/>
            <person name="Liu W."/>
            <person name="Woyke T."/>
        </authorList>
    </citation>
    <scope>NUCLEOTIDE SEQUENCE [LARGE SCALE GENOMIC DNA]</scope>
    <source>
        <strain evidence="15">AL-21</strain>
    </source>
</reference>
<keyword evidence="6" id="KW-1133">Transmembrane helix</keyword>
<accession>F0T8Z7</accession>
<dbReference type="GO" id="GO:0042732">
    <property type="term" value="P:D-xylose metabolic process"/>
    <property type="evidence" value="ECO:0007669"/>
    <property type="project" value="InterPro"/>
</dbReference>
<dbReference type="Gene3D" id="3.40.50.720">
    <property type="entry name" value="NAD(P)-binding Rossmann-like Domain"/>
    <property type="match status" value="1"/>
</dbReference>
<name>F0T8Z7_METLA</name>
<evidence type="ECO:0000256" key="1">
    <source>
        <dbReference type="ARBA" id="ARBA00001911"/>
    </source>
</evidence>
<evidence type="ECO:0000256" key="3">
    <source>
        <dbReference type="ARBA" id="ARBA00022692"/>
    </source>
</evidence>
<evidence type="ECO:0000256" key="8">
    <source>
        <dbReference type="ARBA" id="ARBA00023034"/>
    </source>
</evidence>
<dbReference type="AlphaFoldDB" id="F0T8Z7"/>
<gene>
    <name evidence="14" type="ordered locus">Metbo_1598</name>
</gene>
<proteinExistence type="predicted"/>
<evidence type="ECO:0000313" key="15">
    <source>
        <dbReference type="Proteomes" id="UP000007490"/>
    </source>
</evidence>
<dbReference type="CDD" id="cd05230">
    <property type="entry name" value="UGD_SDR_e"/>
    <property type="match status" value="1"/>
</dbReference>
<dbReference type="Pfam" id="PF01370">
    <property type="entry name" value="Epimerase"/>
    <property type="match status" value="1"/>
</dbReference>
<evidence type="ECO:0000256" key="5">
    <source>
        <dbReference type="ARBA" id="ARBA00022968"/>
    </source>
</evidence>
<organism evidence="14 15">
    <name type="scientific">Methanobacterium lacus (strain AL-21)</name>
    <dbReference type="NCBI Taxonomy" id="877455"/>
    <lineage>
        <taxon>Archaea</taxon>
        <taxon>Methanobacteriati</taxon>
        <taxon>Methanobacteriota</taxon>
        <taxon>Methanomada group</taxon>
        <taxon>Methanobacteria</taxon>
        <taxon>Methanobacteriales</taxon>
        <taxon>Methanobacteriaceae</taxon>
        <taxon>Methanobacterium</taxon>
    </lineage>
</organism>
<dbReference type="GO" id="GO:0033320">
    <property type="term" value="P:UDP-D-xylose biosynthetic process"/>
    <property type="evidence" value="ECO:0007669"/>
    <property type="project" value="UniProtKB-UniPathway"/>
</dbReference>
<evidence type="ECO:0000256" key="11">
    <source>
        <dbReference type="ARBA" id="ARBA00023239"/>
    </source>
</evidence>
<keyword evidence="8" id="KW-0333">Golgi apparatus</keyword>
<dbReference type="Proteomes" id="UP000007490">
    <property type="component" value="Chromosome"/>
</dbReference>
<keyword evidence="7" id="KW-0520">NAD</keyword>
<sequence>MLRVLITGVAGFIGSHLATKFIEEGCYVIGIDNFLTGSPENISDIIDHENFEFIEHDIINPIKIENNIDIVLHFACPASPEDYMEYQLETLRVDSFGTHNTLEIAKEKNSRYIFASTSEIYGDPLINPQPESYWGNVNTHGVRSVYDESKRFSEALSMAYFRKNKVDIRIVRIFNTYGPRMKINDGRVVPNFIAQALTHKDLTVYGDGKQTRSFCYVDDLVDGIYKISIKDGLDGEIMNLGNPDEYKIIDFAEIILQKINSNSKIVYQELPEDDPKLRCPDITKVKGLIDWKPTVSLDEGLDNTIKFLKTKLEN</sequence>
<keyword evidence="10" id="KW-0325">Glycoprotein</keyword>
<dbReference type="FunFam" id="3.40.50.720:FF:000065">
    <property type="entry name" value="UDP-glucuronic acid decarboxylase 1"/>
    <property type="match status" value="1"/>
</dbReference>
<evidence type="ECO:0000256" key="4">
    <source>
        <dbReference type="ARBA" id="ARBA00022793"/>
    </source>
</evidence>
<dbReference type="eggNOG" id="arCOG01369">
    <property type="taxonomic scope" value="Archaea"/>
</dbReference>
<keyword evidence="3" id="KW-0812">Transmembrane</keyword>
<comment type="cofactor">
    <cofactor evidence="1">
        <name>NAD(+)</name>
        <dbReference type="ChEBI" id="CHEBI:57540"/>
    </cofactor>
</comment>
<keyword evidence="15" id="KW-1185">Reference proteome</keyword>
<keyword evidence="4" id="KW-0210">Decarboxylase</keyword>
<protein>
    <submittedName>
        <fullName evidence="14">UDP-glucuronate decarboxylase</fullName>
        <ecNumber evidence="14">4.1.1.35</ecNumber>
    </submittedName>
</protein>
<dbReference type="InterPro" id="IPR044516">
    <property type="entry name" value="UXS-like"/>
</dbReference>
<dbReference type="HOGENOM" id="CLU_007383_4_0_2"/>
<comment type="subcellular location">
    <subcellularLocation>
        <location evidence="2">Golgi apparatus membrane</location>
        <topology evidence="2">Single-pass type II membrane protein</topology>
    </subcellularLocation>
    <subcellularLocation>
        <location evidence="12">Golgi apparatus</location>
        <location evidence="12">Golgi stack membrane</location>
    </subcellularLocation>
</comment>
<keyword evidence="5" id="KW-0735">Signal-anchor</keyword>
<dbReference type="EC" id="4.1.1.35" evidence="14"/>
<keyword evidence="11 14" id="KW-0456">Lyase</keyword>
<dbReference type="KEGG" id="mel:Metbo_1598"/>
<dbReference type="GO" id="GO:0005737">
    <property type="term" value="C:cytoplasm"/>
    <property type="evidence" value="ECO:0007669"/>
    <property type="project" value="TreeGrafter"/>
</dbReference>
<dbReference type="InterPro" id="IPR036291">
    <property type="entry name" value="NAD(P)-bd_dom_sf"/>
</dbReference>
<evidence type="ECO:0000256" key="2">
    <source>
        <dbReference type="ARBA" id="ARBA00004323"/>
    </source>
</evidence>
<evidence type="ECO:0000256" key="6">
    <source>
        <dbReference type="ARBA" id="ARBA00022989"/>
    </source>
</evidence>
<dbReference type="STRING" id="877455.Metbo_1598"/>
<dbReference type="PANTHER" id="PTHR43078:SF6">
    <property type="entry name" value="UDP-GLUCURONIC ACID DECARBOXYLASE 1"/>
    <property type="match status" value="1"/>
</dbReference>
<keyword evidence="9" id="KW-0472">Membrane</keyword>
<evidence type="ECO:0000256" key="9">
    <source>
        <dbReference type="ARBA" id="ARBA00023136"/>
    </source>
</evidence>
<evidence type="ECO:0000256" key="12">
    <source>
        <dbReference type="ARBA" id="ARBA00037859"/>
    </source>
</evidence>
<feature type="domain" description="NAD-dependent epimerase/dehydratase" evidence="13">
    <location>
        <begin position="4"/>
        <end position="241"/>
    </location>
</feature>
<evidence type="ECO:0000256" key="10">
    <source>
        <dbReference type="ARBA" id="ARBA00023180"/>
    </source>
</evidence>
<dbReference type="PANTHER" id="PTHR43078">
    <property type="entry name" value="UDP-GLUCURONIC ACID DECARBOXYLASE-RELATED"/>
    <property type="match status" value="1"/>
</dbReference>